<evidence type="ECO:0000256" key="5">
    <source>
        <dbReference type="ARBA" id="ARBA00023004"/>
    </source>
</evidence>
<dbReference type="EMBL" id="JAKOAV010000014">
    <property type="protein sequence ID" value="MDF9408469.1"/>
    <property type="molecule type" value="Genomic_DNA"/>
</dbReference>
<dbReference type="InterPro" id="IPR034428">
    <property type="entry name" value="ThiH/NoCL/HydG-like"/>
</dbReference>
<dbReference type="GO" id="GO:0046872">
    <property type="term" value="F:metal ion binding"/>
    <property type="evidence" value="ECO:0007669"/>
    <property type="project" value="UniProtKB-KW"/>
</dbReference>
<dbReference type="GO" id="GO:0051539">
    <property type="term" value="F:4 iron, 4 sulfur cluster binding"/>
    <property type="evidence" value="ECO:0007669"/>
    <property type="project" value="UniProtKB-KW"/>
</dbReference>
<keyword evidence="4" id="KW-0479">Metal-binding</keyword>
<dbReference type="SFLD" id="SFLDG01060">
    <property type="entry name" value="BATS_domain_containing"/>
    <property type="match status" value="1"/>
</dbReference>
<dbReference type="Proteomes" id="UP001154312">
    <property type="component" value="Unassembled WGS sequence"/>
</dbReference>
<dbReference type="InterPro" id="IPR024007">
    <property type="entry name" value="FeFe-hyd_mat_HydG"/>
</dbReference>
<evidence type="ECO:0000313" key="9">
    <source>
        <dbReference type="Proteomes" id="UP001154312"/>
    </source>
</evidence>
<keyword evidence="6" id="KW-0411">Iron-sulfur</keyword>
<dbReference type="SFLD" id="SFLDG01081">
    <property type="entry name" value="cleavage_of_the_Ca-Cb_bond_in"/>
    <property type="match status" value="1"/>
</dbReference>
<evidence type="ECO:0000256" key="1">
    <source>
        <dbReference type="ARBA" id="ARBA00001966"/>
    </source>
</evidence>
<dbReference type="Pfam" id="PF04055">
    <property type="entry name" value="Radical_SAM"/>
    <property type="match status" value="1"/>
</dbReference>
<dbReference type="GO" id="GO:0044272">
    <property type="term" value="P:sulfur compound biosynthetic process"/>
    <property type="evidence" value="ECO:0007669"/>
    <property type="project" value="UniProtKB-ARBA"/>
</dbReference>
<protein>
    <submittedName>
        <fullName evidence="8">[FeFe] hydrogenase H-cluster radical SAM maturase HydG</fullName>
    </submittedName>
</protein>
<keyword evidence="3" id="KW-0949">S-adenosyl-L-methionine</keyword>
<dbReference type="SMART" id="SM00876">
    <property type="entry name" value="BATS"/>
    <property type="match status" value="1"/>
</dbReference>
<dbReference type="GO" id="GO:0042364">
    <property type="term" value="P:water-soluble vitamin biosynthetic process"/>
    <property type="evidence" value="ECO:0007669"/>
    <property type="project" value="UniProtKB-ARBA"/>
</dbReference>
<dbReference type="InterPro" id="IPR013785">
    <property type="entry name" value="Aldolase_TIM"/>
</dbReference>
<dbReference type="PANTHER" id="PTHR43583">
    <property type="entry name" value="2-IMINOACETATE SYNTHASE"/>
    <property type="match status" value="1"/>
</dbReference>
<proteinExistence type="predicted"/>
<accession>A0A9X4JTB1</accession>
<dbReference type="SFLD" id="SFLDF00319">
    <property type="entry name" value="Fe_hydrogenase_maturase_(HydG"/>
    <property type="match status" value="1"/>
</dbReference>
<keyword evidence="5" id="KW-0408">Iron</keyword>
<comment type="cofactor">
    <cofactor evidence="1">
        <name>[4Fe-4S] cluster</name>
        <dbReference type="ChEBI" id="CHEBI:49883"/>
    </cofactor>
</comment>
<dbReference type="AlphaFoldDB" id="A0A9X4JTB1"/>
<name>A0A9X4JTB1_9FIRM</name>
<dbReference type="InterPro" id="IPR058240">
    <property type="entry name" value="rSAM_sf"/>
</dbReference>
<comment type="caution">
    <text evidence="8">The sequence shown here is derived from an EMBL/GenBank/DDBJ whole genome shotgun (WGS) entry which is preliminary data.</text>
</comment>
<dbReference type="InterPro" id="IPR010722">
    <property type="entry name" value="BATS_dom"/>
</dbReference>
<dbReference type="CDD" id="cd01335">
    <property type="entry name" value="Radical_SAM"/>
    <property type="match status" value="1"/>
</dbReference>
<evidence type="ECO:0000313" key="8">
    <source>
        <dbReference type="EMBL" id="MDF9408469.1"/>
    </source>
</evidence>
<dbReference type="Gene3D" id="3.20.20.70">
    <property type="entry name" value="Aldolase class I"/>
    <property type="match status" value="1"/>
</dbReference>
<evidence type="ECO:0000256" key="4">
    <source>
        <dbReference type="ARBA" id="ARBA00022723"/>
    </source>
</evidence>
<evidence type="ECO:0000259" key="7">
    <source>
        <dbReference type="SMART" id="SM00876"/>
    </source>
</evidence>
<evidence type="ECO:0000256" key="3">
    <source>
        <dbReference type="ARBA" id="ARBA00022691"/>
    </source>
</evidence>
<dbReference type="SUPFAM" id="SSF102114">
    <property type="entry name" value="Radical SAM enzymes"/>
    <property type="match status" value="1"/>
</dbReference>
<evidence type="ECO:0000256" key="6">
    <source>
        <dbReference type="ARBA" id="ARBA00023014"/>
    </source>
</evidence>
<dbReference type="SFLD" id="SFLDS00029">
    <property type="entry name" value="Radical_SAM"/>
    <property type="match status" value="1"/>
</dbReference>
<dbReference type="GO" id="GO:0003824">
    <property type="term" value="F:catalytic activity"/>
    <property type="evidence" value="ECO:0007669"/>
    <property type="project" value="InterPro"/>
</dbReference>
<gene>
    <name evidence="8" type="primary">hydG</name>
    <name evidence="8" type="ORF">L7E55_08875</name>
</gene>
<feature type="domain" description="Biotin and thiamin synthesis-associated" evidence="7">
    <location>
        <begin position="268"/>
        <end position="379"/>
    </location>
</feature>
<reference evidence="8" key="1">
    <citation type="submission" date="2022-02" db="EMBL/GenBank/DDBJ databases">
        <authorList>
            <person name="Leng L."/>
        </authorList>
    </citation>
    <scope>NUCLEOTIDE SEQUENCE</scope>
    <source>
        <strain evidence="8">JI</strain>
    </source>
</reference>
<dbReference type="InterPro" id="IPR007197">
    <property type="entry name" value="rSAM"/>
</dbReference>
<dbReference type="Pfam" id="PF06968">
    <property type="entry name" value="BATS"/>
    <property type="match status" value="1"/>
</dbReference>
<dbReference type="PANTHER" id="PTHR43583:SF2">
    <property type="entry name" value="THIAZOLE BIOSYNTHESIS PROTEIN"/>
    <property type="match status" value="1"/>
</dbReference>
<keyword evidence="9" id="KW-1185">Reference proteome</keyword>
<sequence length="468" mass="52434">MAISKADFIDDALIVRLLNEARNVPREAAQRIIKKAGDAKGLAPEEAAVLLQVDDPDLLAEIYRVASKIKENIYGRRLVFFAPLYISNYCVNNCVYCGYRRDNNFRRHRLSRQEIIQEVKVLEDMGHKRLAVECGEDPVNCPIDYVLESIDTIYSVKEKRGSIRRVNVNIAATTVENYKLLKEAKIGTYILFQETYHRPTYAAAHPSGHKSGYDWHTCAMDRAMEGGIDDVGLGVLFGLYDYKYEVMAILLHALHLEEVCGVGPHTISVPRLKPAAGMDLNSFPYLVPDADFKKVVAIIRLAVPYTGMLISTRERPVFRDELLSVGISQLSAGSSTGVGGYCKDKMGISEGDEAPQFKLEDLRSLDEVVRSVCRSGYIPSFCTACYRSGRTGDRFMPLAKSGEIQNVCQPNAILTFKEFLLDYASPETRQVGEETIARHLELVGRQAVAREVERRLEQITGGARDLYF</sequence>
<organism evidence="8 9">
    <name type="scientific">Pelotomaculum isophthalicicum JI</name>
    <dbReference type="NCBI Taxonomy" id="947010"/>
    <lineage>
        <taxon>Bacteria</taxon>
        <taxon>Bacillati</taxon>
        <taxon>Bacillota</taxon>
        <taxon>Clostridia</taxon>
        <taxon>Eubacteriales</taxon>
        <taxon>Desulfotomaculaceae</taxon>
        <taxon>Pelotomaculum</taxon>
    </lineage>
</organism>
<dbReference type="RefSeq" id="WP_277443792.1">
    <property type="nucleotide sequence ID" value="NZ_JAKOAV010000014.1"/>
</dbReference>
<evidence type="ECO:0000256" key="2">
    <source>
        <dbReference type="ARBA" id="ARBA00022485"/>
    </source>
</evidence>
<keyword evidence="2" id="KW-0004">4Fe-4S</keyword>
<dbReference type="NCBIfam" id="TIGR03955">
    <property type="entry name" value="rSAM_HydG"/>
    <property type="match status" value="1"/>
</dbReference>